<sequence length="403" mass="45198" precursor="true">MARRNYNLKQKMLKIRKITKQLFFFSSIFIATLLILIATSIYVWQTTDEGSLPAKTAVVLHAIDNNLVDLDINVRLPQFITGGRRGEPLLREDLHITTTPDVEIPLRIYRPQGDGPFPIVMYYHGGAFLEGFGDINTHDNIVRSLSQRTNSVVIAVGYRLAPSDVFPAAIEDSYAALNWAYENADTFNGDSTKISVVGDSAGGNIAAVMALMSRDLGGPLITSQVLMYPLTTFKEADLESREIYDSGYYLLSRQVMYRARDLYTPYEYMWKSPYASPLHADDLSELPPTLIITAEFDPLRDEGELYAERLAQFNVPVTATRYEGVMHGFISLYEVMHSGQYGLREVSQFLRHANQDALITPAPYSLQIKNVPHGIDRAQDQVEAFAIGAYLLYKTVLGVVTDD</sequence>
<accession>E6U0A1</accession>
<dbReference type="SUPFAM" id="SSF53474">
    <property type="entry name" value="alpha/beta-Hydrolases"/>
    <property type="match status" value="1"/>
</dbReference>
<dbReference type="EMBL" id="CP002394">
    <property type="protein sequence ID" value="ADU30217.1"/>
    <property type="molecule type" value="Genomic_DNA"/>
</dbReference>
<dbReference type="Gene3D" id="3.40.50.1820">
    <property type="entry name" value="alpha/beta hydrolase"/>
    <property type="match status" value="1"/>
</dbReference>
<dbReference type="PANTHER" id="PTHR48081:SF8">
    <property type="entry name" value="ALPHA_BETA HYDROLASE FOLD-3 DOMAIN-CONTAINING PROTEIN-RELATED"/>
    <property type="match status" value="1"/>
</dbReference>
<evidence type="ECO:0000256" key="2">
    <source>
        <dbReference type="SAM" id="Phobius"/>
    </source>
</evidence>
<dbReference type="Proteomes" id="UP000001401">
    <property type="component" value="Chromosome"/>
</dbReference>
<dbReference type="InterPro" id="IPR029058">
    <property type="entry name" value="AB_hydrolase_fold"/>
</dbReference>
<dbReference type="InterPro" id="IPR050300">
    <property type="entry name" value="GDXG_lipolytic_enzyme"/>
</dbReference>
<evidence type="ECO:0000313" key="4">
    <source>
        <dbReference type="EMBL" id="ADU30217.1"/>
    </source>
</evidence>
<dbReference type="GO" id="GO:0016787">
    <property type="term" value="F:hydrolase activity"/>
    <property type="evidence" value="ECO:0007669"/>
    <property type="project" value="UniProtKB-KW"/>
</dbReference>
<organism evidence="4 5">
    <name type="scientific">Evansella cellulosilytica (strain ATCC 21833 / DSM 2522 / FERM P-1141 / JCM 9156 / N-4)</name>
    <name type="common">Bacillus cellulosilyticus</name>
    <dbReference type="NCBI Taxonomy" id="649639"/>
    <lineage>
        <taxon>Bacteria</taxon>
        <taxon>Bacillati</taxon>
        <taxon>Bacillota</taxon>
        <taxon>Bacilli</taxon>
        <taxon>Bacillales</taxon>
        <taxon>Bacillaceae</taxon>
        <taxon>Evansella</taxon>
    </lineage>
</organism>
<gene>
    <name evidence="4" type="ordered locus">Bcell_1955</name>
</gene>
<evidence type="ECO:0000313" key="5">
    <source>
        <dbReference type="Proteomes" id="UP000001401"/>
    </source>
</evidence>
<dbReference type="KEGG" id="bco:Bcell_1955"/>
<dbReference type="PANTHER" id="PTHR48081">
    <property type="entry name" value="AB HYDROLASE SUPERFAMILY PROTEIN C4A8.06C"/>
    <property type="match status" value="1"/>
</dbReference>
<keyword evidence="2" id="KW-1133">Transmembrane helix</keyword>
<dbReference type="STRING" id="649639.Bcell_1955"/>
<dbReference type="AlphaFoldDB" id="E6U0A1"/>
<dbReference type="RefSeq" id="WP_013488553.1">
    <property type="nucleotide sequence ID" value="NC_014829.1"/>
</dbReference>
<keyword evidence="1 4" id="KW-0378">Hydrolase</keyword>
<evidence type="ECO:0000256" key="1">
    <source>
        <dbReference type="ARBA" id="ARBA00022801"/>
    </source>
</evidence>
<keyword evidence="5" id="KW-1185">Reference proteome</keyword>
<dbReference type="eggNOG" id="COG0657">
    <property type="taxonomic scope" value="Bacteria"/>
</dbReference>
<dbReference type="InterPro" id="IPR013094">
    <property type="entry name" value="AB_hydrolase_3"/>
</dbReference>
<dbReference type="Pfam" id="PF07859">
    <property type="entry name" value="Abhydrolase_3"/>
    <property type="match status" value="1"/>
</dbReference>
<keyword evidence="2" id="KW-0472">Membrane</keyword>
<feature type="domain" description="Alpha/beta hydrolase fold-3" evidence="3">
    <location>
        <begin position="120"/>
        <end position="330"/>
    </location>
</feature>
<protein>
    <submittedName>
        <fullName evidence="4">Alpha/beta hydrolase fold-3 domain protein</fullName>
    </submittedName>
</protein>
<proteinExistence type="predicted"/>
<reference evidence="4 5" key="1">
    <citation type="submission" date="2010-12" db="EMBL/GenBank/DDBJ databases">
        <title>Complete sequence of Bacillus cellulosilyticus DSM 2522.</title>
        <authorList>
            <consortium name="US DOE Joint Genome Institute"/>
            <person name="Lucas S."/>
            <person name="Copeland A."/>
            <person name="Lapidus A."/>
            <person name="Cheng J.-F."/>
            <person name="Bruce D."/>
            <person name="Goodwin L."/>
            <person name="Pitluck S."/>
            <person name="Chertkov O."/>
            <person name="Detter J.C."/>
            <person name="Han C."/>
            <person name="Tapia R."/>
            <person name="Land M."/>
            <person name="Hauser L."/>
            <person name="Jeffries C."/>
            <person name="Kyrpides N."/>
            <person name="Ivanova N."/>
            <person name="Mikhailova N."/>
            <person name="Brumm P."/>
            <person name="Mead D."/>
            <person name="Woyke T."/>
        </authorList>
    </citation>
    <scope>NUCLEOTIDE SEQUENCE [LARGE SCALE GENOMIC DNA]</scope>
    <source>
        <strain evidence="5">ATCC 21833 / DSM 2522 / FERM P-1141 / JCM 9156 / N-4</strain>
    </source>
</reference>
<keyword evidence="2" id="KW-0812">Transmembrane</keyword>
<evidence type="ECO:0000259" key="3">
    <source>
        <dbReference type="Pfam" id="PF07859"/>
    </source>
</evidence>
<feature type="transmembrane region" description="Helical" evidence="2">
    <location>
        <begin position="21"/>
        <end position="44"/>
    </location>
</feature>
<dbReference type="HOGENOM" id="CLU_012494_6_0_9"/>
<name>E6U0A1_EVAC2</name>